<evidence type="ECO:0000256" key="3">
    <source>
        <dbReference type="ARBA" id="ARBA00023125"/>
    </source>
</evidence>
<keyword evidence="5" id="KW-0539">Nucleus</keyword>
<dbReference type="GO" id="GO:0000978">
    <property type="term" value="F:RNA polymerase II cis-regulatory region sequence-specific DNA binding"/>
    <property type="evidence" value="ECO:0007669"/>
    <property type="project" value="TreeGrafter"/>
</dbReference>
<feature type="compositionally biased region" description="Polar residues" evidence="7">
    <location>
        <begin position="270"/>
        <end position="282"/>
    </location>
</feature>
<proteinExistence type="predicted"/>
<feature type="compositionally biased region" description="Low complexity" evidence="7">
    <location>
        <begin position="143"/>
        <end position="153"/>
    </location>
</feature>
<dbReference type="GO" id="GO:0046983">
    <property type="term" value="F:protein dimerization activity"/>
    <property type="evidence" value="ECO:0007669"/>
    <property type="project" value="InterPro"/>
</dbReference>
<keyword evidence="10" id="KW-1185">Reference proteome</keyword>
<dbReference type="SMART" id="SM00353">
    <property type="entry name" value="HLH"/>
    <property type="match status" value="1"/>
</dbReference>
<evidence type="ECO:0000313" key="9">
    <source>
        <dbReference type="EMBL" id="CAB4255911.1"/>
    </source>
</evidence>
<evidence type="ECO:0000256" key="1">
    <source>
        <dbReference type="ARBA" id="ARBA00004123"/>
    </source>
</evidence>
<accession>A0A8H2VHR8</accession>
<feature type="region of interest" description="Disordered" evidence="7">
    <location>
        <begin position="138"/>
        <end position="166"/>
    </location>
</feature>
<keyword evidence="4" id="KW-0804">Transcription</keyword>
<keyword evidence="2" id="KW-0805">Transcription regulation</keyword>
<dbReference type="GO" id="GO:0000981">
    <property type="term" value="F:DNA-binding transcription factor activity, RNA polymerase II-specific"/>
    <property type="evidence" value="ECO:0007669"/>
    <property type="project" value="TreeGrafter"/>
</dbReference>
<dbReference type="SUPFAM" id="SSF47459">
    <property type="entry name" value="HLH, helix-loop-helix DNA-binding domain"/>
    <property type="match status" value="1"/>
</dbReference>
<dbReference type="Gene3D" id="4.10.280.10">
    <property type="entry name" value="Helix-loop-helix DNA-binding domain"/>
    <property type="match status" value="1"/>
</dbReference>
<dbReference type="GO" id="GO:0005634">
    <property type="term" value="C:nucleus"/>
    <property type="evidence" value="ECO:0007669"/>
    <property type="project" value="UniProtKB-SubCell"/>
</dbReference>
<comment type="subcellular location">
    <subcellularLocation>
        <location evidence="1">Nucleus</location>
    </subcellularLocation>
</comment>
<evidence type="ECO:0000256" key="4">
    <source>
        <dbReference type="ARBA" id="ARBA00023163"/>
    </source>
</evidence>
<feature type="compositionally biased region" description="Polar residues" evidence="7">
    <location>
        <begin position="61"/>
        <end position="72"/>
    </location>
</feature>
<name>A0A8H2VHR8_9SACH</name>
<dbReference type="Proteomes" id="UP000644660">
    <property type="component" value="Unassembled WGS sequence"/>
</dbReference>
<dbReference type="PANTHER" id="PTHR45776">
    <property type="entry name" value="MIP04163P"/>
    <property type="match status" value="1"/>
</dbReference>
<dbReference type="InterPro" id="IPR036638">
    <property type="entry name" value="HLH_DNA-bd_sf"/>
</dbReference>
<dbReference type="PROSITE" id="PS50888">
    <property type="entry name" value="BHLH"/>
    <property type="match status" value="1"/>
</dbReference>
<sequence>MSSHNDENQMLLDEVLNQNGNKQMGAGNSMPNFLDFYDDIQHSSSVTKERESQLQQQQAQMNGRGSGVSSSTQNKFVYPGSNPAMQHEKLAYMSQNNNNSQDYESMNRDPYGRTVSQRNNDEVAVTNASFLDDMFTTSSHATQQQQNQQQFNNMDPDQGTDMGRQDSISVSISNNSYAQSFTDEQMPHDLFTTNTEDQMINFTDDLSSSLGSSIHSGFYTSNLGTPTSSMLNAHNLDTINSLTATSYNQNNTFSPGSLRSPSSSFRPNASYLSTSLRQPSTLSNYNPNNSSLSNNNNNNNAATPHSRQPSISGAPNGADSLLSTSVPKSLSHLSHDEKLRRKRDFHNAVERRRRDLIKQKINELGNLVPPALLRYDERRKPVKPNKGIILNKTVDYVRFLMDVGRAQDHKKDQLLRKINELEEKFNNIDLKGASSELSESVGTSRTLTSKNNSTRNIQHIAEGEERIIDSRAYPDLKANVKGEIHDDLHQFLSGNILEAQDNAQLMFGDPMNDSNGNPADYLLEFDS</sequence>
<feature type="coiled-coil region" evidence="6">
    <location>
        <begin position="404"/>
        <end position="431"/>
    </location>
</feature>
<feature type="region of interest" description="Disordered" evidence="7">
    <location>
        <begin position="252"/>
        <end position="324"/>
    </location>
</feature>
<dbReference type="EMBL" id="CAEFZW010000007">
    <property type="protein sequence ID" value="CAB4255911.1"/>
    <property type="molecule type" value="Genomic_DNA"/>
</dbReference>
<evidence type="ECO:0000313" key="10">
    <source>
        <dbReference type="Proteomes" id="UP000644660"/>
    </source>
</evidence>
<evidence type="ECO:0000256" key="5">
    <source>
        <dbReference type="ARBA" id="ARBA00023242"/>
    </source>
</evidence>
<evidence type="ECO:0000256" key="2">
    <source>
        <dbReference type="ARBA" id="ARBA00023015"/>
    </source>
</evidence>
<evidence type="ECO:0000259" key="8">
    <source>
        <dbReference type="PROSITE" id="PS50888"/>
    </source>
</evidence>
<gene>
    <name evidence="9" type="ORF">KABA2_07S07282</name>
</gene>
<dbReference type="CDD" id="cd11387">
    <property type="entry name" value="bHLHzip_USF_MITF"/>
    <property type="match status" value="1"/>
</dbReference>
<evidence type="ECO:0000256" key="7">
    <source>
        <dbReference type="SAM" id="MobiDB-lite"/>
    </source>
</evidence>
<keyword evidence="6" id="KW-0175">Coiled coil</keyword>
<dbReference type="FunFam" id="4.10.280.10:FF:000105">
    <property type="entry name" value="Rtg3p"/>
    <property type="match status" value="1"/>
</dbReference>
<protein>
    <submittedName>
        <fullName evidence="9">Similar to Saccharomyces cerevisiae YBL103C RTG3 Basic helix-loop-helix-leucine zipper (BHLH/Zip) transcription factor that forms a complex with another bHLH/Zip protein</fullName>
    </submittedName>
</protein>
<feature type="compositionally biased region" description="Polar residues" evidence="7">
    <location>
        <begin position="301"/>
        <end position="313"/>
    </location>
</feature>
<feature type="region of interest" description="Disordered" evidence="7">
    <location>
        <begin position="43"/>
        <end position="72"/>
    </location>
</feature>
<dbReference type="InterPro" id="IPR011598">
    <property type="entry name" value="bHLH_dom"/>
</dbReference>
<reference evidence="9 10" key="1">
    <citation type="submission" date="2020-05" db="EMBL/GenBank/DDBJ databases">
        <authorList>
            <person name="Casaregola S."/>
            <person name="Devillers H."/>
            <person name="Grondin C."/>
        </authorList>
    </citation>
    <scope>NUCLEOTIDE SEQUENCE [LARGE SCALE GENOMIC DNA]</scope>
    <source>
        <strain evidence="9 10">CLIB 1767</strain>
    </source>
</reference>
<dbReference type="AlphaFoldDB" id="A0A8H2VHR8"/>
<feature type="domain" description="BHLH" evidence="8">
    <location>
        <begin position="341"/>
        <end position="400"/>
    </location>
</feature>
<dbReference type="GeneID" id="64858975"/>
<dbReference type="PANTHER" id="PTHR45776:SF2">
    <property type="entry name" value="MIP04163P"/>
    <property type="match status" value="1"/>
</dbReference>
<organism evidence="9 10">
    <name type="scientific">Maudiozyma barnettii</name>
    <dbReference type="NCBI Taxonomy" id="61262"/>
    <lineage>
        <taxon>Eukaryota</taxon>
        <taxon>Fungi</taxon>
        <taxon>Dikarya</taxon>
        <taxon>Ascomycota</taxon>
        <taxon>Saccharomycotina</taxon>
        <taxon>Saccharomycetes</taxon>
        <taxon>Saccharomycetales</taxon>
        <taxon>Saccharomycetaceae</taxon>
        <taxon>Maudiozyma</taxon>
    </lineage>
</organism>
<comment type="caution">
    <text evidence="9">The sequence shown here is derived from an EMBL/GenBank/DDBJ whole genome shotgun (WGS) entry which is preliminary data.</text>
</comment>
<dbReference type="Pfam" id="PF00010">
    <property type="entry name" value="HLH"/>
    <property type="match status" value="1"/>
</dbReference>
<feature type="compositionally biased region" description="Low complexity" evidence="7">
    <location>
        <begin position="253"/>
        <end position="267"/>
    </location>
</feature>
<evidence type="ECO:0000256" key="6">
    <source>
        <dbReference type="SAM" id="Coils"/>
    </source>
</evidence>
<keyword evidence="3" id="KW-0238">DNA-binding</keyword>
<dbReference type="RefSeq" id="XP_041407755.1">
    <property type="nucleotide sequence ID" value="XM_041551821.1"/>
</dbReference>
<feature type="compositionally biased region" description="Low complexity" evidence="7">
    <location>
        <begin position="283"/>
        <end position="300"/>
    </location>
</feature>